<reference evidence="6 7" key="1">
    <citation type="submission" date="2024-05" db="EMBL/GenBank/DDBJ databases">
        <title>Neorhizobium sp. Rsf11, a plant growth promoting and heavy metal resistant PAH-degrader.</title>
        <authorList>
            <person name="Golubev S.N."/>
            <person name="Muratova A.Y."/>
            <person name="Markelova M.I."/>
        </authorList>
    </citation>
    <scope>NUCLEOTIDE SEQUENCE [LARGE SCALE GENOMIC DNA]</scope>
    <source>
        <strain evidence="6 7">Rsf11</strain>
    </source>
</reference>
<dbReference type="InterPro" id="IPR002941">
    <property type="entry name" value="DNA_methylase_N4/N6"/>
</dbReference>
<evidence type="ECO:0000256" key="3">
    <source>
        <dbReference type="ARBA" id="ARBA00047942"/>
    </source>
</evidence>
<dbReference type="Proteomes" id="UP001496627">
    <property type="component" value="Unassembled WGS sequence"/>
</dbReference>
<organism evidence="6 7">
    <name type="scientific">Neorhizobium phenanthreniclasticum</name>
    <dbReference type="NCBI Taxonomy" id="3157917"/>
    <lineage>
        <taxon>Bacteria</taxon>
        <taxon>Pseudomonadati</taxon>
        <taxon>Pseudomonadota</taxon>
        <taxon>Alphaproteobacteria</taxon>
        <taxon>Hyphomicrobiales</taxon>
        <taxon>Rhizobiaceae</taxon>
        <taxon>Rhizobium/Agrobacterium group</taxon>
        <taxon>Neorhizobium</taxon>
    </lineage>
</organism>
<name>A0ABV0LW85_9HYPH</name>
<evidence type="ECO:0000256" key="1">
    <source>
        <dbReference type="ARBA" id="ARBA00022603"/>
    </source>
</evidence>
<dbReference type="Gene3D" id="3.40.50.150">
    <property type="entry name" value="Vaccinia Virus protein VP39"/>
    <property type="match status" value="1"/>
</dbReference>
<keyword evidence="2" id="KW-0808">Transferase</keyword>
<evidence type="ECO:0000256" key="2">
    <source>
        <dbReference type="ARBA" id="ARBA00022679"/>
    </source>
</evidence>
<dbReference type="Pfam" id="PF01555">
    <property type="entry name" value="N6_N4_Mtase"/>
    <property type="match status" value="1"/>
</dbReference>
<comment type="caution">
    <text evidence="6">The sequence shown here is derived from an EMBL/GenBank/DDBJ whole genome shotgun (WGS) entry which is preliminary data.</text>
</comment>
<dbReference type="InterPro" id="IPR001091">
    <property type="entry name" value="RM_Methyltransferase"/>
</dbReference>
<evidence type="ECO:0000313" key="7">
    <source>
        <dbReference type="Proteomes" id="UP001496627"/>
    </source>
</evidence>
<keyword evidence="1 6" id="KW-0489">Methyltransferase</keyword>
<comment type="catalytic activity">
    <reaction evidence="3">
        <text>a 2'-deoxyadenosine in DNA + S-adenosyl-L-methionine = an N(6)-methyl-2'-deoxyadenosine in DNA + S-adenosyl-L-homocysteine + H(+)</text>
        <dbReference type="Rhea" id="RHEA:15197"/>
        <dbReference type="Rhea" id="RHEA-COMP:12418"/>
        <dbReference type="Rhea" id="RHEA-COMP:12419"/>
        <dbReference type="ChEBI" id="CHEBI:15378"/>
        <dbReference type="ChEBI" id="CHEBI:57856"/>
        <dbReference type="ChEBI" id="CHEBI:59789"/>
        <dbReference type="ChEBI" id="CHEBI:90615"/>
        <dbReference type="ChEBI" id="CHEBI:90616"/>
        <dbReference type="EC" id="2.1.1.72"/>
    </reaction>
</comment>
<dbReference type="GO" id="GO:0008168">
    <property type="term" value="F:methyltransferase activity"/>
    <property type="evidence" value="ECO:0007669"/>
    <property type="project" value="UniProtKB-KW"/>
</dbReference>
<evidence type="ECO:0000313" key="6">
    <source>
        <dbReference type="EMBL" id="MEQ1403856.1"/>
    </source>
</evidence>
<proteinExistence type="inferred from homology"/>
<evidence type="ECO:0000256" key="4">
    <source>
        <dbReference type="RuleBase" id="RU362026"/>
    </source>
</evidence>
<keyword evidence="7" id="KW-1185">Reference proteome</keyword>
<evidence type="ECO:0000259" key="5">
    <source>
        <dbReference type="Pfam" id="PF01555"/>
    </source>
</evidence>
<dbReference type="EC" id="2.1.1.-" evidence="4"/>
<protein>
    <recommendedName>
        <fullName evidence="4">Methyltransferase</fullName>
        <ecNumber evidence="4">2.1.1.-</ecNumber>
    </recommendedName>
</protein>
<dbReference type="GO" id="GO:0032259">
    <property type="term" value="P:methylation"/>
    <property type="evidence" value="ECO:0007669"/>
    <property type="project" value="UniProtKB-KW"/>
</dbReference>
<dbReference type="PRINTS" id="PR00508">
    <property type="entry name" value="S21N4MTFRASE"/>
</dbReference>
<feature type="domain" description="DNA methylase N-4/N-6" evidence="5">
    <location>
        <begin position="58"/>
        <end position="335"/>
    </location>
</feature>
<gene>
    <name evidence="6" type="ORF">ABK249_02825</name>
</gene>
<dbReference type="EMBL" id="JBEAAL010000001">
    <property type="protein sequence ID" value="MEQ1403856.1"/>
    <property type="molecule type" value="Genomic_DNA"/>
</dbReference>
<dbReference type="InterPro" id="IPR029063">
    <property type="entry name" value="SAM-dependent_MTases_sf"/>
</dbReference>
<dbReference type="SUPFAM" id="SSF53335">
    <property type="entry name" value="S-adenosyl-L-methionine-dependent methyltransferases"/>
    <property type="match status" value="1"/>
</dbReference>
<comment type="similarity">
    <text evidence="4">Belongs to the N(4)/N(6)-methyltransferase family.</text>
</comment>
<accession>A0ABV0LW85</accession>
<sequence length="364" mass="41247">MKAVTKKAKGAAKKAVDPAPADVSAGTRTVDQVVNDRYAIYQGDCCELIRALPDASVHFGIHSPPFEGLYKFSNHDRDISNNEGEGFWQHYGFLIPELLRVTKPGRLHSVHVMQLPTSKNRDGFIGMRDFRGEVVRAYQAAGWILHSEVCIWKDPVTAQQRTKSIRLLHKQVVKDSSLSGMGLADYIVTFRKPGDNAEPISGMFDVFHGDGLDISQDGYARYCREESAKDPTFKPWPIETWRSILVWQRYASPVWSDIRQYRTLQYRSARDHKDEQHISPLQLDVIERCLDLWSAPGETVLTPFLGIGSEVYAAVDMGRKGIGFEIKDTYFRQAVRNIAELDRPKEQRLFESETAEPEAEAEDA</sequence>